<dbReference type="InterPro" id="IPR038063">
    <property type="entry name" value="Transpep_catalytic_dom"/>
</dbReference>
<evidence type="ECO:0000313" key="10">
    <source>
        <dbReference type="EMBL" id="MST87916.1"/>
    </source>
</evidence>
<keyword evidence="3 6" id="KW-0133">Cell shape</keyword>
<evidence type="ECO:0000256" key="8">
    <source>
        <dbReference type="SAM" id="SignalP"/>
    </source>
</evidence>
<dbReference type="GO" id="GO:0009252">
    <property type="term" value="P:peptidoglycan biosynthetic process"/>
    <property type="evidence" value="ECO:0007669"/>
    <property type="project" value="UniProtKB-UniPathway"/>
</dbReference>
<dbReference type="InterPro" id="IPR041495">
    <property type="entry name" value="Mub_B2"/>
</dbReference>
<dbReference type="Pfam" id="PF17966">
    <property type="entry name" value="Muc_B2"/>
    <property type="match status" value="1"/>
</dbReference>
<feature type="compositionally biased region" description="Low complexity" evidence="7">
    <location>
        <begin position="33"/>
        <end position="56"/>
    </location>
</feature>
<evidence type="ECO:0000256" key="7">
    <source>
        <dbReference type="SAM" id="MobiDB-lite"/>
    </source>
</evidence>
<feature type="active site" description="Proton donor/acceptor" evidence="6">
    <location>
        <position position="451"/>
    </location>
</feature>
<keyword evidence="2" id="KW-0808">Transferase</keyword>
<dbReference type="InterPro" id="IPR012706">
    <property type="entry name" value="Rib_alpha_Esp_rpt"/>
</dbReference>
<organism evidence="10 11">
    <name type="scientific">Lactobacillus porci</name>
    <dbReference type="NCBI Taxonomy" id="2012477"/>
    <lineage>
        <taxon>Bacteria</taxon>
        <taxon>Bacillati</taxon>
        <taxon>Bacillota</taxon>
        <taxon>Bacilli</taxon>
        <taxon>Lactobacillales</taxon>
        <taxon>Lactobacillaceae</taxon>
        <taxon>Lactobacillus</taxon>
    </lineage>
</organism>
<dbReference type="RefSeq" id="WP_154549523.1">
    <property type="nucleotide sequence ID" value="NZ_VUMX01000047.1"/>
</dbReference>
<keyword evidence="4 6" id="KW-0573">Peptidoglycan synthesis</keyword>
<keyword evidence="5 6" id="KW-0961">Cell wall biogenesis/degradation</keyword>
<feature type="signal peptide" evidence="8">
    <location>
        <begin position="1"/>
        <end position="28"/>
    </location>
</feature>
<accession>A0A6A8MGU1</accession>
<dbReference type="Gene3D" id="2.40.440.10">
    <property type="entry name" value="L,D-transpeptidase catalytic domain-like"/>
    <property type="match status" value="1"/>
</dbReference>
<evidence type="ECO:0000256" key="2">
    <source>
        <dbReference type="ARBA" id="ARBA00022679"/>
    </source>
</evidence>
<dbReference type="EMBL" id="VUMX01000047">
    <property type="protein sequence ID" value="MST87916.1"/>
    <property type="molecule type" value="Genomic_DNA"/>
</dbReference>
<protein>
    <submittedName>
        <fullName evidence="10">L,D-transpeptidase family protein</fullName>
    </submittedName>
</protein>
<dbReference type="GO" id="GO:0016740">
    <property type="term" value="F:transferase activity"/>
    <property type="evidence" value="ECO:0007669"/>
    <property type="project" value="UniProtKB-KW"/>
</dbReference>
<dbReference type="GO" id="GO:0008360">
    <property type="term" value="P:regulation of cell shape"/>
    <property type="evidence" value="ECO:0007669"/>
    <property type="project" value="UniProtKB-UniRule"/>
</dbReference>
<feature type="region of interest" description="Disordered" evidence="7">
    <location>
        <begin position="33"/>
        <end position="65"/>
    </location>
</feature>
<dbReference type="UniPathway" id="UPA00219"/>
<evidence type="ECO:0000256" key="6">
    <source>
        <dbReference type="PROSITE-ProRule" id="PRU01373"/>
    </source>
</evidence>
<dbReference type="InterPro" id="IPR005490">
    <property type="entry name" value="LD_TPept_cat_dom"/>
</dbReference>
<evidence type="ECO:0000259" key="9">
    <source>
        <dbReference type="PROSITE" id="PS52029"/>
    </source>
</evidence>
<dbReference type="AlphaFoldDB" id="A0A6A8MGU1"/>
<evidence type="ECO:0000256" key="4">
    <source>
        <dbReference type="ARBA" id="ARBA00022984"/>
    </source>
</evidence>
<dbReference type="NCBIfam" id="TIGR02331">
    <property type="entry name" value="rib_alpha"/>
    <property type="match status" value="1"/>
</dbReference>
<dbReference type="PROSITE" id="PS52029">
    <property type="entry name" value="LD_TPASE"/>
    <property type="match status" value="1"/>
</dbReference>
<dbReference type="Pfam" id="PF08428">
    <property type="entry name" value="Rib"/>
    <property type="match status" value="2"/>
</dbReference>
<evidence type="ECO:0000256" key="5">
    <source>
        <dbReference type="ARBA" id="ARBA00023316"/>
    </source>
</evidence>
<dbReference type="GO" id="GO:0071555">
    <property type="term" value="P:cell wall organization"/>
    <property type="evidence" value="ECO:0007669"/>
    <property type="project" value="UniProtKB-UniRule"/>
</dbReference>
<comment type="pathway">
    <text evidence="1 6">Cell wall biogenesis; peptidoglycan biosynthesis.</text>
</comment>
<gene>
    <name evidence="10" type="ORF">FYJ62_09940</name>
</gene>
<feature type="active site" description="Nucleophile" evidence="6">
    <location>
        <position position="492"/>
    </location>
</feature>
<name>A0A6A8MGU1_9LACO</name>
<feature type="domain" description="L,D-TPase catalytic" evidence="9">
    <location>
        <begin position="373"/>
        <end position="521"/>
    </location>
</feature>
<dbReference type="InterPro" id="IPR059115">
    <property type="entry name" value="Rib"/>
</dbReference>
<evidence type="ECO:0000256" key="1">
    <source>
        <dbReference type="ARBA" id="ARBA00004752"/>
    </source>
</evidence>
<proteinExistence type="predicted"/>
<dbReference type="Proteomes" id="UP000438120">
    <property type="component" value="Unassembled WGS sequence"/>
</dbReference>
<keyword evidence="11" id="KW-1185">Reference proteome</keyword>
<reference evidence="10 11" key="1">
    <citation type="submission" date="2019-08" db="EMBL/GenBank/DDBJ databases">
        <title>In-depth cultivation of the pig gut microbiome towards novel bacterial diversity and tailored functional studies.</title>
        <authorList>
            <person name="Wylensek D."/>
            <person name="Hitch T.C.A."/>
            <person name="Clavel T."/>
        </authorList>
    </citation>
    <scope>NUCLEOTIDE SEQUENCE [LARGE SCALE GENOMIC DNA]</scope>
    <source>
        <strain evidence="10 11">Bifido-178-WT-2B</strain>
    </source>
</reference>
<evidence type="ECO:0000256" key="3">
    <source>
        <dbReference type="ARBA" id="ARBA00022960"/>
    </source>
</evidence>
<dbReference type="Gene3D" id="2.60.40.4300">
    <property type="match status" value="1"/>
</dbReference>
<dbReference type="CDD" id="cd16913">
    <property type="entry name" value="YkuD_like"/>
    <property type="match status" value="1"/>
</dbReference>
<evidence type="ECO:0000313" key="11">
    <source>
        <dbReference type="Proteomes" id="UP000438120"/>
    </source>
</evidence>
<dbReference type="SUPFAM" id="SSF141523">
    <property type="entry name" value="L,D-transpeptidase catalytic domain-like"/>
    <property type="match status" value="1"/>
</dbReference>
<comment type="caution">
    <text evidence="10">The sequence shown here is derived from an EMBL/GenBank/DDBJ whole genome shotgun (WGS) entry which is preliminary data.</text>
</comment>
<sequence length="523" mass="57212">MKRAKYITALSAAALTLLCLGQSPAVKADADPAATQTATADPATAADAVQASQADSNEPKSAFTEEQPWVVQLNAKGMEAIAKHAIANTAELTNVKSYTWKTMPDLTKKTDSLKATVLVTYNDGSSDEVETYLRVIQFSDQFVPAAKSGVTVKTGSKLNAKDFIANAASLKHVTAYAWQQAPSTAKAGKSTGTVLVTYADKSTDLVKVTVTVKDAVTSKKSVKKTKSKQRAVKTRTIKIYRPGKKVKIVKQQAKISRTVTTTVTTSKTYTNGKLTKTSKQSKKSYGKWSKGKWKKYKIPAVAGYKRSKTSVKAKTVTSKTKNETVKISYKQVLHKPANAPYYDPADMRAKTGNYYFKSSEKRAYPNLAKYKNLWIRVSILGNRTYIMSGNKAVYTMYSSAGQFEYSNGVYQSDTPRGTFRLKAAYGPSFMSADGVGGRYYLAYYGSDYLFHSVPINNYGSGVYHNGYHYGYGGVGSAAHLTVLGTKPDSHGCIRLSLSDAHWLYNQRLAGHLKVGTKIVIKYK</sequence>
<dbReference type="OrthoDB" id="177750at2"/>
<keyword evidence="8" id="KW-0732">Signal</keyword>
<feature type="chain" id="PRO_5038361272" evidence="8">
    <location>
        <begin position="29"/>
        <end position="523"/>
    </location>
</feature>
<dbReference type="Pfam" id="PF03734">
    <property type="entry name" value="YkuD"/>
    <property type="match status" value="1"/>
</dbReference>